<name>A0ABS9Q9X6_9HYPH</name>
<keyword evidence="1" id="KW-0808">Transferase</keyword>
<evidence type="ECO:0000313" key="3">
    <source>
        <dbReference type="EMBL" id="MCG7504218.1"/>
    </source>
</evidence>
<evidence type="ECO:0000256" key="1">
    <source>
        <dbReference type="ARBA" id="ARBA00022679"/>
    </source>
</evidence>
<keyword evidence="3" id="KW-0489">Methyltransferase</keyword>
<dbReference type="GO" id="GO:0032259">
    <property type="term" value="P:methylation"/>
    <property type="evidence" value="ECO:0007669"/>
    <property type="project" value="UniProtKB-KW"/>
</dbReference>
<dbReference type="Proteomes" id="UP001201701">
    <property type="component" value="Unassembled WGS sequence"/>
</dbReference>
<dbReference type="GO" id="GO:0008168">
    <property type="term" value="F:methyltransferase activity"/>
    <property type="evidence" value="ECO:0007669"/>
    <property type="project" value="UniProtKB-KW"/>
</dbReference>
<evidence type="ECO:0000313" key="4">
    <source>
        <dbReference type="Proteomes" id="UP001201701"/>
    </source>
</evidence>
<dbReference type="Gene3D" id="3.40.50.150">
    <property type="entry name" value="Vaccinia Virus protein VP39"/>
    <property type="match status" value="1"/>
</dbReference>
<dbReference type="InterPro" id="IPR029063">
    <property type="entry name" value="SAM-dependent_MTases_sf"/>
</dbReference>
<proteinExistence type="predicted"/>
<dbReference type="CDD" id="cd02440">
    <property type="entry name" value="AdoMet_MTases"/>
    <property type="match status" value="1"/>
</dbReference>
<comment type="caution">
    <text evidence="3">The sequence shown here is derived from an EMBL/GenBank/DDBJ whole genome shotgun (WGS) entry which is preliminary data.</text>
</comment>
<gene>
    <name evidence="3" type="ORF">L4923_04215</name>
</gene>
<sequence>MKVPERLAWTIDRLGIAGHETVLEIGGGRGIAAALALSKLTSGRLVGIDRSETAIAAARTLNAVDERAGRLRLIHGAIEDFDAGAERFDIVFAINVNLFWIDASAALKNIRGMLRPGGRLVLTCEPPSPSQVESIGAKFRTNLEMGGWQVQRIEEADRASLLSVIAIPDRQVPIQFGDAILT</sequence>
<reference evidence="3 4" key="1">
    <citation type="submission" date="2022-02" db="EMBL/GenBank/DDBJ databases">
        <title>Draft genome sequence of Mezorhizobium retamae strain IRAMC:0171 isolated from Retama raetam nodules.</title>
        <authorList>
            <person name="Bengaied R."/>
            <person name="Sbissi I."/>
            <person name="Huber K."/>
            <person name="Ghodbane F."/>
            <person name="Nouioui I."/>
            <person name="Tarhouni M."/>
            <person name="Gtari M."/>
        </authorList>
    </citation>
    <scope>NUCLEOTIDE SEQUENCE [LARGE SCALE GENOMIC DNA]</scope>
    <source>
        <strain evidence="3 4">IRAMC:0171</strain>
    </source>
</reference>
<dbReference type="SUPFAM" id="SSF53335">
    <property type="entry name" value="S-adenosyl-L-methionine-dependent methyltransferases"/>
    <property type="match status" value="1"/>
</dbReference>
<dbReference type="RefSeq" id="WP_239362278.1">
    <property type="nucleotide sequence ID" value="NZ_JAKREW010000002.1"/>
</dbReference>
<dbReference type="Pfam" id="PF13649">
    <property type="entry name" value="Methyltransf_25"/>
    <property type="match status" value="1"/>
</dbReference>
<dbReference type="PANTHER" id="PTHR43861">
    <property type="entry name" value="TRANS-ACONITATE 2-METHYLTRANSFERASE-RELATED"/>
    <property type="match status" value="1"/>
</dbReference>
<keyword evidence="4" id="KW-1185">Reference proteome</keyword>
<accession>A0ABS9Q9X6</accession>
<dbReference type="InterPro" id="IPR041698">
    <property type="entry name" value="Methyltransf_25"/>
</dbReference>
<protein>
    <submittedName>
        <fullName evidence="3">Class I SAM-dependent methyltransferase</fullName>
    </submittedName>
</protein>
<feature type="domain" description="Methyltransferase" evidence="2">
    <location>
        <begin position="22"/>
        <end position="118"/>
    </location>
</feature>
<organism evidence="3 4">
    <name type="scientific">Mesorhizobium retamae</name>
    <dbReference type="NCBI Taxonomy" id="2912854"/>
    <lineage>
        <taxon>Bacteria</taxon>
        <taxon>Pseudomonadati</taxon>
        <taxon>Pseudomonadota</taxon>
        <taxon>Alphaproteobacteria</taxon>
        <taxon>Hyphomicrobiales</taxon>
        <taxon>Phyllobacteriaceae</taxon>
        <taxon>Mesorhizobium</taxon>
    </lineage>
</organism>
<dbReference type="EMBL" id="JAKREW010000002">
    <property type="protein sequence ID" value="MCG7504218.1"/>
    <property type="molecule type" value="Genomic_DNA"/>
</dbReference>
<evidence type="ECO:0000259" key="2">
    <source>
        <dbReference type="Pfam" id="PF13649"/>
    </source>
</evidence>